<evidence type="ECO:0000256" key="7">
    <source>
        <dbReference type="ARBA" id="ARBA00023136"/>
    </source>
</evidence>
<keyword evidence="7 8" id="KW-0472">Membrane</keyword>
<evidence type="ECO:0000256" key="1">
    <source>
        <dbReference type="ARBA" id="ARBA00004651"/>
    </source>
</evidence>
<evidence type="ECO:0000256" key="6">
    <source>
        <dbReference type="ARBA" id="ARBA00022989"/>
    </source>
</evidence>
<evidence type="ECO:0000256" key="3">
    <source>
        <dbReference type="ARBA" id="ARBA00022475"/>
    </source>
</evidence>
<dbReference type="EMBL" id="BAABBO010000016">
    <property type="protein sequence ID" value="GAA3973086.1"/>
    <property type="molecule type" value="Genomic_DNA"/>
</dbReference>
<keyword evidence="8" id="KW-0997">Cell inner membrane</keyword>
<accession>A0ABP7PXU0</accession>
<evidence type="ECO:0000313" key="11">
    <source>
        <dbReference type="Proteomes" id="UP001501337"/>
    </source>
</evidence>
<protein>
    <recommendedName>
        <fullName evidence="8">Rod shape-determining protein MreD</fullName>
    </recommendedName>
</protein>
<comment type="subcellular location">
    <subcellularLocation>
        <location evidence="8">Cell inner membrane</location>
    </subcellularLocation>
    <subcellularLocation>
        <location evidence="1">Cell membrane</location>
        <topology evidence="1">Multi-pass membrane protein</topology>
    </subcellularLocation>
</comment>
<comment type="function">
    <text evidence="8">Involved in formation of the rod shape of the cell. May also contribute to regulation of formation of penicillin-binding proteins.</text>
</comment>
<organism evidence="10 11">
    <name type="scientific">Allohahella marinimesophila</name>
    <dbReference type="NCBI Taxonomy" id="1054972"/>
    <lineage>
        <taxon>Bacteria</taxon>
        <taxon>Pseudomonadati</taxon>
        <taxon>Pseudomonadota</taxon>
        <taxon>Gammaproteobacteria</taxon>
        <taxon>Oceanospirillales</taxon>
        <taxon>Hahellaceae</taxon>
        <taxon>Allohahella</taxon>
    </lineage>
</organism>
<feature type="transmembrane region" description="Helical" evidence="9">
    <location>
        <begin position="49"/>
        <end position="77"/>
    </location>
</feature>
<dbReference type="InterPro" id="IPR007227">
    <property type="entry name" value="Cell_shape_determining_MreD"/>
</dbReference>
<dbReference type="InterPro" id="IPR026034">
    <property type="entry name" value="MreD_proteobac"/>
</dbReference>
<feature type="transmembrane region" description="Helical" evidence="9">
    <location>
        <begin position="89"/>
        <end position="111"/>
    </location>
</feature>
<evidence type="ECO:0000256" key="8">
    <source>
        <dbReference type="PIRNR" id="PIRNR018472"/>
    </source>
</evidence>
<dbReference type="NCBIfam" id="TIGR03426">
    <property type="entry name" value="shape_MreD"/>
    <property type="match status" value="1"/>
</dbReference>
<reference evidence="11" key="1">
    <citation type="journal article" date="2019" name="Int. J. Syst. Evol. Microbiol.">
        <title>The Global Catalogue of Microorganisms (GCM) 10K type strain sequencing project: providing services to taxonomists for standard genome sequencing and annotation.</title>
        <authorList>
            <consortium name="The Broad Institute Genomics Platform"/>
            <consortium name="The Broad Institute Genome Sequencing Center for Infectious Disease"/>
            <person name="Wu L."/>
            <person name="Ma J."/>
        </authorList>
    </citation>
    <scope>NUCLEOTIDE SEQUENCE [LARGE SCALE GENOMIC DNA]</scope>
    <source>
        <strain evidence="11">JCM 17555</strain>
    </source>
</reference>
<proteinExistence type="inferred from homology"/>
<evidence type="ECO:0000256" key="5">
    <source>
        <dbReference type="ARBA" id="ARBA00022960"/>
    </source>
</evidence>
<gene>
    <name evidence="10" type="primary">mreD</name>
    <name evidence="10" type="ORF">GCM10022278_32920</name>
</gene>
<sequence length="151" mass="16850">MSYGVFAGSLFLAACLTIIPMEGVAAILRPEWIALVMVYWTLYRDQSVGIMANWMVGLFWDVLVGTTLGLHAGSMALQAYLLLTMSQRLLLFPVLQQSVIVFAVIGINLMLFRWIDGFISNPAIDMGFLIPAVTSALLWPLLRFTLHRLDN</sequence>
<evidence type="ECO:0000256" key="9">
    <source>
        <dbReference type="SAM" id="Phobius"/>
    </source>
</evidence>
<keyword evidence="3 8" id="KW-1003">Cell membrane</keyword>
<evidence type="ECO:0000313" key="10">
    <source>
        <dbReference type="EMBL" id="GAA3973086.1"/>
    </source>
</evidence>
<dbReference type="PANTHER" id="PTHR37484">
    <property type="entry name" value="ROD SHAPE-DETERMINING PROTEIN MRED"/>
    <property type="match status" value="1"/>
</dbReference>
<name>A0ABP7PXU0_9GAMM</name>
<comment type="caution">
    <text evidence="10">The sequence shown here is derived from an EMBL/GenBank/DDBJ whole genome shotgun (WGS) entry which is preliminary data.</text>
</comment>
<evidence type="ECO:0000256" key="4">
    <source>
        <dbReference type="ARBA" id="ARBA00022692"/>
    </source>
</evidence>
<dbReference type="PIRSF" id="PIRSF018472">
    <property type="entry name" value="MreD_proteobac"/>
    <property type="match status" value="1"/>
</dbReference>
<keyword evidence="5 8" id="KW-0133">Cell shape</keyword>
<feature type="transmembrane region" description="Helical" evidence="9">
    <location>
        <begin position="123"/>
        <end position="142"/>
    </location>
</feature>
<evidence type="ECO:0000256" key="2">
    <source>
        <dbReference type="ARBA" id="ARBA00007776"/>
    </source>
</evidence>
<keyword evidence="11" id="KW-1185">Reference proteome</keyword>
<dbReference type="PANTHER" id="PTHR37484:SF1">
    <property type="entry name" value="ROD SHAPE-DETERMINING PROTEIN MRED"/>
    <property type="match status" value="1"/>
</dbReference>
<keyword evidence="4 9" id="KW-0812">Transmembrane</keyword>
<keyword evidence="6 9" id="KW-1133">Transmembrane helix</keyword>
<dbReference type="Pfam" id="PF04093">
    <property type="entry name" value="MreD"/>
    <property type="match status" value="1"/>
</dbReference>
<comment type="similarity">
    <text evidence="2 8">Belongs to the MreD family.</text>
</comment>
<dbReference type="Proteomes" id="UP001501337">
    <property type="component" value="Unassembled WGS sequence"/>
</dbReference>